<dbReference type="GO" id="GO:0009166">
    <property type="term" value="P:nucleotide catabolic process"/>
    <property type="evidence" value="ECO:0007669"/>
    <property type="project" value="InterPro"/>
</dbReference>
<dbReference type="Gene3D" id="3.90.780.10">
    <property type="entry name" value="5'-Nucleotidase, C-terminal domain"/>
    <property type="match status" value="1"/>
</dbReference>
<feature type="chain" id="PRO_5010002815" evidence="2">
    <location>
        <begin position="31"/>
        <end position="537"/>
    </location>
</feature>
<dbReference type="PROSITE" id="PS51257">
    <property type="entry name" value="PROKAR_LIPOPROTEIN"/>
    <property type="match status" value="1"/>
</dbReference>
<dbReference type="InterPro" id="IPR036907">
    <property type="entry name" value="5'-Nucleotdase_C_sf"/>
</dbReference>
<evidence type="ECO:0000256" key="2">
    <source>
        <dbReference type="RuleBase" id="RU362119"/>
    </source>
</evidence>
<dbReference type="PRINTS" id="PR01607">
    <property type="entry name" value="APYRASEFAMLY"/>
</dbReference>
<protein>
    <submittedName>
        <fullName evidence="6">2',3'-cyclic-nucleotide 2'-phosphodiesterase/5'-or 3'-nucleotidase, 5'-nucleotidase family</fullName>
    </submittedName>
</protein>
<dbReference type="InterPro" id="IPR006179">
    <property type="entry name" value="5_nucleotidase/apyrase"/>
</dbReference>
<sequence length="537" mass="57581">MSLNAARRLPARHVVPLLFLLLAAGCPSTARPVPAPETVRITLLHLNDVYQFTPLEQGRVGGLARVATLRKQTLAESPHTLTLFGGDTLGPSVESLLEVNGKPLHGRQMIDAWNAVGVDYAVPGNHEFDFGDGALKDSIRASRFPWLAANIFDNHTGQPFEGVIPYVLREVAGVKVGLFGLLVPDTEVTSSVSQDTNIRDVCTTARPVVSRLRAQGATLIIALTHLDLALDQELARCVSVDLIVGGHEHYRIEDRSTGTPIFKVEADARELGRLDLDVDGRTGQLKTLGWHVFPVTDAIPDDAAFAEAMRPYDALVADLSQPLGNTPVPLDARKTAVRSQETNLASLVTDTFRHVTGTDVVLVNGGAIRGDTIFPAGPLTRRDLLAIFPFRDDLVRLDVTGAVLLAALENGVSKSAEDPEPGRFPQVSGLRFSFDPGLPKGQRVLCATVGGKPVSPTATYSLAVTRFIAGGKDGYEMLRGLPSKPLLPEGKTPRDIVGEALRTGKPRPMSQGDGRIQRIARASLRPGECAPPPAASR</sequence>
<evidence type="ECO:0000313" key="7">
    <source>
        <dbReference type="Proteomes" id="UP000182719"/>
    </source>
</evidence>
<evidence type="ECO:0000259" key="5">
    <source>
        <dbReference type="Pfam" id="PF02872"/>
    </source>
</evidence>
<dbReference type="EMBL" id="FOAP01000007">
    <property type="protein sequence ID" value="SEL67835.1"/>
    <property type="molecule type" value="Genomic_DNA"/>
</dbReference>
<feature type="domain" description="Calcineurin-like phosphoesterase" evidence="4">
    <location>
        <begin position="42"/>
        <end position="250"/>
    </location>
</feature>
<evidence type="ECO:0000313" key="6">
    <source>
        <dbReference type="EMBL" id="SEL67835.1"/>
    </source>
</evidence>
<name>A0A1H7S5M7_STIAU</name>
<reference evidence="7" key="1">
    <citation type="submission" date="2016-10" db="EMBL/GenBank/DDBJ databases">
        <authorList>
            <person name="Varghese N."/>
            <person name="Submissions S."/>
        </authorList>
    </citation>
    <scope>NUCLEOTIDE SEQUENCE [LARGE SCALE GENOMIC DNA]</scope>
    <source>
        <strain evidence="7">DSM 17044</strain>
    </source>
</reference>
<keyword evidence="1 2" id="KW-0732">Signal</keyword>
<dbReference type="AlphaFoldDB" id="A0A1H7S5M7"/>
<dbReference type="PANTHER" id="PTHR11575">
    <property type="entry name" value="5'-NUCLEOTIDASE-RELATED"/>
    <property type="match status" value="1"/>
</dbReference>
<feature type="region of interest" description="Disordered" evidence="3">
    <location>
        <begin position="484"/>
        <end position="516"/>
    </location>
</feature>
<dbReference type="GO" id="GO:0000166">
    <property type="term" value="F:nucleotide binding"/>
    <property type="evidence" value="ECO:0007669"/>
    <property type="project" value="UniProtKB-KW"/>
</dbReference>
<keyword evidence="2" id="KW-0547">Nucleotide-binding</keyword>
<dbReference type="InterPro" id="IPR004843">
    <property type="entry name" value="Calcineurin-like_PHP"/>
</dbReference>
<keyword evidence="2" id="KW-0378">Hydrolase</keyword>
<comment type="similarity">
    <text evidence="2">Belongs to the 5'-nucleotidase family.</text>
</comment>
<dbReference type="InterPro" id="IPR008334">
    <property type="entry name" value="5'-Nucleotdase_C"/>
</dbReference>
<dbReference type="OrthoDB" id="9803927at2"/>
<dbReference type="PANTHER" id="PTHR11575:SF24">
    <property type="entry name" value="5'-NUCLEOTIDASE"/>
    <property type="match status" value="1"/>
</dbReference>
<feature type="domain" description="5'-Nucleotidase C-terminal" evidence="5">
    <location>
        <begin position="324"/>
        <end position="478"/>
    </location>
</feature>
<dbReference type="GO" id="GO:0016787">
    <property type="term" value="F:hydrolase activity"/>
    <property type="evidence" value="ECO:0007669"/>
    <property type="project" value="UniProtKB-KW"/>
</dbReference>
<dbReference type="SUPFAM" id="SSF55816">
    <property type="entry name" value="5'-nucleotidase (syn. UDP-sugar hydrolase), C-terminal domain"/>
    <property type="match status" value="1"/>
</dbReference>
<evidence type="ECO:0000256" key="1">
    <source>
        <dbReference type="ARBA" id="ARBA00022729"/>
    </source>
</evidence>
<organism evidence="6 7">
    <name type="scientific">Stigmatella aurantiaca</name>
    <dbReference type="NCBI Taxonomy" id="41"/>
    <lineage>
        <taxon>Bacteria</taxon>
        <taxon>Pseudomonadati</taxon>
        <taxon>Myxococcota</taxon>
        <taxon>Myxococcia</taxon>
        <taxon>Myxococcales</taxon>
        <taxon>Cystobacterineae</taxon>
        <taxon>Archangiaceae</taxon>
        <taxon>Stigmatella</taxon>
    </lineage>
</organism>
<dbReference type="InterPro" id="IPR029052">
    <property type="entry name" value="Metallo-depent_PP-like"/>
</dbReference>
<dbReference type="Gene3D" id="3.60.21.10">
    <property type="match status" value="1"/>
</dbReference>
<dbReference type="Pfam" id="PF02872">
    <property type="entry name" value="5_nucleotid_C"/>
    <property type="match status" value="1"/>
</dbReference>
<gene>
    <name evidence="6" type="ORF">SAMN05444354_107324</name>
</gene>
<proteinExistence type="inferred from homology"/>
<dbReference type="Pfam" id="PF00149">
    <property type="entry name" value="Metallophos"/>
    <property type="match status" value="1"/>
</dbReference>
<evidence type="ECO:0000259" key="4">
    <source>
        <dbReference type="Pfam" id="PF00149"/>
    </source>
</evidence>
<evidence type="ECO:0000256" key="3">
    <source>
        <dbReference type="SAM" id="MobiDB-lite"/>
    </source>
</evidence>
<keyword evidence="7" id="KW-1185">Reference proteome</keyword>
<accession>A0A1H7S5M7</accession>
<feature type="signal peptide" evidence="2">
    <location>
        <begin position="1"/>
        <end position="30"/>
    </location>
</feature>
<dbReference type="Proteomes" id="UP000182719">
    <property type="component" value="Unassembled WGS sequence"/>
</dbReference>
<dbReference type="SUPFAM" id="SSF56300">
    <property type="entry name" value="Metallo-dependent phosphatases"/>
    <property type="match status" value="1"/>
</dbReference>